<proteinExistence type="predicted"/>
<feature type="region of interest" description="Disordered" evidence="1">
    <location>
        <begin position="81"/>
        <end position="155"/>
    </location>
</feature>
<organism evidence="2 3">
    <name type="scientific">Exophiala spinifera</name>
    <dbReference type="NCBI Taxonomy" id="91928"/>
    <lineage>
        <taxon>Eukaryota</taxon>
        <taxon>Fungi</taxon>
        <taxon>Dikarya</taxon>
        <taxon>Ascomycota</taxon>
        <taxon>Pezizomycotina</taxon>
        <taxon>Eurotiomycetes</taxon>
        <taxon>Chaetothyriomycetidae</taxon>
        <taxon>Chaetothyriales</taxon>
        <taxon>Herpotrichiellaceae</taxon>
        <taxon>Exophiala</taxon>
    </lineage>
</organism>
<dbReference type="GeneID" id="27332355"/>
<dbReference type="RefSeq" id="XP_016235443.1">
    <property type="nucleotide sequence ID" value="XM_016379616.1"/>
</dbReference>
<feature type="compositionally biased region" description="Acidic residues" evidence="1">
    <location>
        <begin position="128"/>
        <end position="144"/>
    </location>
</feature>
<feature type="compositionally biased region" description="Polar residues" evidence="1">
    <location>
        <begin position="115"/>
        <end position="124"/>
    </location>
</feature>
<dbReference type="HOGENOM" id="CLU_657263_0_0_1"/>
<sequence>MAPIATYKNIRNISRRVSESKGQINRETIEYMEEHLPGHFRQIFEKDPDLTTRVKAALGRNPRLMAKKDMDDALKAEKQLESAHQLPIPSGDSVESTTKSASRSTRKPTKERPSGSKQSATVPNSEAVDVDVEVDEEIEGESESESQPKAKRQRVQIVDVPIPSNINANLQELIREQPDLETFQPQWPSKSEVAIGEWGPDPNPKRLITAEIQKTAVVGFYIRNLLKNGKAIITDESYSAKADRVFSGDRDTTLTTPQIMRNIEWLEKAKEFGADQSEENLMKYVFANVGDKTVCLPWSDADDVKKNPEFGVLYAFLSAKHSDDEAESIFGPGWATPAALLARLTELQNRLKVASDKAQISVEACVGLMKGDEPMETKIGFLRMVFKGLIGDACDPLELAFRMRTLDLEEPAGIGKSTWQTLCDETLLDLD</sequence>
<keyword evidence="3" id="KW-1185">Reference proteome</keyword>
<evidence type="ECO:0000313" key="2">
    <source>
        <dbReference type="EMBL" id="KIW15227.1"/>
    </source>
</evidence>
<protein>
    <submittedName>
        <fullName evidence="2">Uncharacterized protein</fullName>
    </submittedName>
</protein>
<evidence type="ECO:0000313" key="3">
    <source>
        <dbReference type="Proteomes" id="UP000053328"/>
    </source>
</evidence>
<name>A0A0D1ZQY9_9EURO</name>
<dbReference type="Proteomes" id="UP000053328">
    <property type="component" value="Unassembled WGS sequence"/>
</dbReference>
<dbReference type="AlphaFoldDB" id="A0A0D1ZQY9"/>
<dbReference type="EMBL" id="KN847495">
    <property type="protein sequence ID" value="KIW15227.1"/>
    <property type="molecule type" value="Genomic_DNA"/>
</dbReference>
<accession>A0A0D1ZQY9</accession>
<dbReference type="VEuPathDB" id="FungiDB:PV08_05272"/>
<evidence type="ECO:0000256" key="1">
    <source>
        <dbReference type="SAM" id="MobiDB-lite"/>
    </source>
</evidence>
<reference evidence="2 3" key="1">
    <citation type="submission" date="2015-01" db="EMBL/GenBank/DDBJ databases">
        <title>The Genome Sequence of Exophiala spinifera CBS89968.</title>
        <authorList>
            <consortium name="The Broad Institute Genomics Platform"/>
            <person name="Cuomo C."/>
            <person name="de Hoog S."/>
            <person name="Gorbushina A."/>
            <person name="Stielow B."/>
            <person name="Teixiera M."/>
            <person name="Abouelleil A."/>
            <person name="Chapman S.B."/>
            <person name="Priest M."/>
            <person name="Young S.K."/>
            <person name="Wortman J."/>
            <person name="Nusbaum C."/>
            <person name="Birren B."/>
        </authorList>
    </citation>
    <scope>NUCLEOTIDE SEQUENCE [LARGE SCALE GENOMIC DNA]</scope>
    <source>
        <strain evidence="2 3">CBS 89968</strain>
    </source>
</reference>
<gene>
    <name evidence="2" type="ORF">PV08_05272</name>
</gene>